<dbReference type="Proteomes" id="UP000887576">
    <property type="component" value="Unplaced"/>
</dbReference>
<protein>
    <submittedName>
        <fullName evidence="2">Uncharacterized protein</fullName>
    </submittedName>
</protein>
<accession>A0AC34RD38</accession>
<dbReference type="WBParaSite" id="JU765_v2.g5604.t1">
    <property type="protein sequence ID" value="JU765_v2.g5604.t1"/>
    <property type="gene ID" value="JU765_v2.g5604"/>
</dbReference>
<evidence type="ECO:0000313" key="1">
    <source>
        <dbReference type="Proteomes" id="UP000887576"/>
    </source>
</evidence>
<name>A0AC34RD38_9BILA</name>
<evidence type="ECO:0000313" key="2">
    <source>
        <dbReference type="WBParaSite" id="JU765_v2.g5604.t1"/>
    </source>
</evidence>
<organism evidence="1 2">
    <name type="scientific">Panagrolaimus sp. JU765</name>
    <dbReference type="NCBI Taxonomy" id="591449"/>
    <lineage>
        <taxon>Eukaryota</taxon>
        <taxon>Metazoa</taxon>
        <taxon>Ecdysozoa</taxon>
        <taxon>Nematoda</taxon>
        <taxon>Chromadorea</taxon>
        <taxon>Rhabditida</taxon>
        <taxon>Tylenchina</taxon>
        <taxon>Panagrolaimomorpha</taxon>
        <taxon>Panagrolaimoidea</taxon>
        <taxon>Panagrolaimidae</taxon>
        <taxon>Panagrolaimus</taxon>
    </lineage>
</organism>
<sequence>MQATDISWCGYGVVRAVFGALKLLSQLNQPWKYFQYLSGFDLPLKTNLELVRIFKQLDGAFISEVTALQKDRISVTNETSPVPLFKSSLSATFSRASADFIVESEVVRDLLSFLKNTRCPDESLWTTMAGNPQILPMPGAFDGKKFLQFRKKDSRLPTYKRIKAQQNRTKRGPGERFVPSQYYISRYQIWSPNKACKGKYKSGSCVFGVADLPNLVKRAELVAHKLYLDFQPAAYFCLLKNHWNRALNARNQRKFSAKPYSEIAHVELLHGKPFEDLWFYR</sequence>
<reference evidence="2" key="1">
    <citation type="submission" date="2022-11" db="UniProtKB">
        <authorList>
            <consortium name="WormBaseParasite"/>
        </authorList>
    </citation>
    <scope>IDENTIFICATION</scope>
</reference>
<proteinExistence type="predicted"/>